<proteinExistence type="predicted"/>
<feature type="repeat" description="WD" evidence="3">
    <location>
        <begin position="107"/>
        <end position="144"/>
    </location>
</feature>
<dbReference type="InterPro" id="IPR036322">
    <property type="entry name" value="WD40_repeat_dom_sf"/>
</dbReference>
<dbReference type="InterPro" id="IPR019775">
    <property type="entry name" value="WD40_repeat_CS"/>
</dbReference>
<dbReference type="EMBL" id="KQ085937">
    <property type="protein sequence ID" value="KLO14860.1"/>
    <property type="molecule type" value="Genomic_DNA"/>
</dbReference>
<evidence type="ECO:0008006" key="6">
    <source>
        <dbReference type="Google" id="ProtNLM"/>
    </source>
</evidence>
<dbReference type="Proteomes" id="UP000053477">
    <property type="component" value="Unassembled WGS sequence"/>
</dbReference>
<dbReference type="GO" id="GO:0031080">
    <property type="term" value="C:nuclear pore outer ring"/>
    <property type="evidence" value="ECO:0007669"/>
    <property type="project" value="InterPro"/>
</dbReference>
<dbReference type="InterPro" id="IPR037626">
    <property type="entry name" value="NUP37"/>
</dbReference>
<evidence type="ECO:0000313" key="5">
    <source>
        <dbReference type="Proteomes" id="UP000053477"/>
    </source>
</evidence>
<reference evidence="4 5" key="1">
    <citation type="submission" date="2015-04" db="EMBL/GenBank/DDBJ databases">
        <title>Complete genome sequence of Schizopora paradoxa KUC8140, a cosmopolitan wood degrader in East Asia.</title>
        <authorList>
            <consortium name="DOE Joint Genome Institute"/>
            <person name="Min B."/>
            <person name="Park H."/>
            <person name="Jang Y."/>
            <person name="Kim J.-J."/>
            <person name="Kim K.H."/>
            <person name="Pangilinan J."/>
            <person name="Lipzen A."/>
            <person name="Riley R."/>
            <person name="Grigoriev I.V."/>
            <person name="Spatafora J.W."/>
            <person name="Choi I.-G."/>
        </authorList>
    </citation>
    <scope>NUCLEOTIDE SEQUENCE [LARGE SCALE GENOMIC DNA]</scope>
    <source>
        <strain evidence="4 5">KUC8140</strain>
    </source>
</reference>
<dbReference type="STRING" id="27342.A0A0H2RS71"/>
<dbReference type="PANTHER" id="PTHR22806">
    <property type="entry name" value="NUCLEOPORIN NUP37 P37 -RELATED"/>
    <property type="match status" value="1"/>
</dbReference>
<dbReference type="PROSITE" id="PS50082">
    <property type="entry name" value="WD_REPEATS_2"/>
    <property type="match status" value="1"/>
</dbReference>
<dbReference type="AlphaFoldDB" id="A0A0H2RS71"/>
<keyword evidence="1 3" id="KW-0853">WD repeat</keyword>
<protein>
    <recommendedName>
        <fullName evidence="6">WD40 repeat-like protein</fullName>
    </recommendedName>
</protein>
<dbReference type="InParanoid" id="A0A0H2RS71"/>
<accession>A0A0H2RS71</accession>
<dbReference type="PANTHER" id="PTHR22806:SF0">
    <property type="entry name" value="NUCLEOPORIN NUP37"/>
    <property type="match status" value="1"/>
</dbReference>
<name>A0A0H2RS71_9AGAM</name>
<dbReference type="PROSITE" id="PS00678">
    <property type="entry name" value="WD_REPEATS_1"/>
    <property type="match status" value="1"/>
</dbReference>
<evidence type="ECO:0000256" key="3">
    <source>
        <dbReference type="PROSITE-ProRule" id="PRU00221"/>
    </source>
</evidence>
<dbReference type="SUPFAM" id="SSF50978">
    <property type="entry name" value="WD40 repeat-like"/>
    <property type="match status" value="1"/>
</dbReference>
<keyword evidence="5" id="KW-1185">Reference proteome</keyword>
<dbReference type="Gene3D" id="2.130.10.10">
    <property type="entry name" value="YVTN repeat-like/Quinoprotein amine dehydrogenase"/>
    <property type="match status" value="1"/>
</dbReference>
<evidence type="ECO:0000313" key="4">
    <source>
        <dbReference type="EMBL" id="KLO14860.1"/>
    </source>
</evidence>
<organism evidence="4 5">
    <name type="scientific">Schizopora paradoxa</name>
    <dbReference type="NCBI Taxonomy" id="27342"/>
    <lineage>
        <taxon>Eukaryota</taxon>
        <taxon>Fungi</taxon>
        <taxon>Dikarya</taxon>
        <taxon>Basidiomycota</taxon>
        <taxon>Agaricomycotina</taxon>
        <taxon>Agaricomycetes</taxon>
        <taxon>Hymenochaetales</taxon>
        <taxon>Schizoporaceae</taxon>
        <taxon>Schizopora</taxon>
    </lineage>
</organism>
<gene>
    <name evidence="4" type="ORF">SCHPADRAFT_902858</name>
</gene>
<keyword evidence="2" id="KW-0677">Repeat</keyword>
<evidence type="ECO:0000256" key="2">
    <source>
        <dbReference type="ARBA" id="ARBA00022737"/>
    </source>
</evidence>
<dbReference type="InterPro" id="IPR001680">
    <property type="entry name" value="WD40_rpt"/>
</dbReference>
<evidence type="ECO:0000256" key="1">
    <source>
        <dbReference type="ARBA" id="ARBA00022574"/>
    </source>
</evidence>
<dbReference type="InterPro" id="IPR015943">
    <property type="entry name" value="WD40/YVTN_repeat-like_dom_sf"/>
</dbReference>
<dbReference type="OrthoDB" id="340259at2759"/>
<sequence length="373" mass="40082">MDIKFSHGSPVRAIRSCYYDDALDLLAVAGEESVSVLQCDQASVQVIATFIVGLRVTALAWSPKTVSPSVSDEWCIELVASTHDFGLHKLSKTSSGGESMLHFGGGLTGHHGRITDLTFVGGQNFRARHVASVSEDKNLIVWDLYPSPDFNADTSSDLEGASSERNDHHQPTALVIPFALPLCSVGSHPSTSKELLVSDARGSVFLVDWKKDPSEPERDDDGLQNIVELVHPRALAESSTNLAKSLSGYASWHRDNTNLIGAVYGSEFALWDIGNLRGGKPFAVGPCTRDGGDRFRWSPSSPDFFATSSASGMGKGAAIQIHNINHLSASATVITVAPRPHRVIDFDWLATRGTPRIAAAVGHDVLIFPISVD</sequence>